<comment type="caution">
    <text evidence="2">The sequence shown here is derived from an EMBL/GenBank/DDBJ whole genome shotgun (WGS) entry which is preliminary data.</text>
</comment>
<feature type="transmembrane region" description="Helical" evidence="1">
    <location>
        <begin position="193"/>
        <end position="213"/>
    </location>
</feature>
<feature type="transmembrane region" description="Helical" evidence="1">
    <location>
        <begin position="162"/>
        <end position="186"/>
    </location>
</feature>
<keyword evidence="1" id="KW-0472">Membrane</keyword>
<feature type="transmembrane region" description="Helical" evidence="1">
    <location>
        <begin position="246"/>
        <end position="268"/>
    </location>
</feature>
<evidence type="ECO:0000256" key="1">
    <source>
        <dbReference type="SAM" id="Phobius"/>
    </source>
</evidence>
<dbReference type="RefSeq" id="WP_184585233.1">
    <property type="nucleotide sequence ID" value="NZ_JACHJT010000002.1"/>
</dbReference>
<keyword evidence="1" id="KW-1133">Transmembrane helix</keyword>
<dbReference type="AlphaFoldDB" id="A0A7W7W5S6"/>
<accession>A0A7W7W5S6</accession>
<feature type="transmembrane region" description="Helical" evidence="1">
    <location>
        <begin position="38"/>
        <end position="60"/>
    </location>
</feature>
<feature type="transmembrane region" description="Helical" evidence="1">
    <location>
        <begin position="72"/>
        <end position="96"/>
    </location>
</feature>
<keyword evidence="1" id="KW-0812">Transmembrane</keyword>
<dbReference type="EMBL" id="JACHJT010000002">
    <property type="protein sequence ID" value="MBB4935532.1"/>
    <property type="molecule type" value="Genomic_DNA"/>
</dbReference>
<sequence length="273" mass="28546">MSMAAAPSPKRTRRPSPGLAATIASEWRKFWALASMRLIIAITMGLTVGVTLLIFLFGGGGELAAEQQGEKFGVIFIGGTLGITAFTALAATFVAVEYRSGMISCTLTATPTRWRVLAAKLLIISGLALVVGSATSFLNFAISQSVLGAMGEPTLHLVEDDLLRPVVLFLPLGMLVQSLLTAAVAVGLRNAPAAVVLVFSLNTIPVWIAGYVGDWFANTVPRRVPGATVESIAGVSTPGSGGYLDLVPAVLTLLTWLAAALVAAFSWFSRRDA</sequence>
<reference evidence="2 3" key="1">
    <citation type="submission" date="2020-08" db="EMBL/GenBank/DDBJ databases">
        <title>Sequencing the genomes of 1000 actinobacteria strains.</title>
        <authorList>
            <person name="Klenk H.-P."/>
        </authorList>
    </citation>
    <scope>NUCLEOTIDE SEQUENCE [LARGE SCALE GENOMIC DNA]</scope>
    <source>
        <strain evidence="2 3">DSM 102030</strain>
    </source>
</reference>
<evidence type="ECO:0000313" key="2">
    <source>
        <dbReference type="EMBL" id="MBB4935532.1"/>
    </source>
</evidence>
<feature type="transmembrane region" description="Helical" evidence="1">
    <location>
        <begin position="117"/>
        <end position="142"/>
    </location>
</feature>
<proteinExistence type="predicted"/>
<keyword evidence="3" id="KW-1185">Reference proteome</keyword>
<dbReference type="Proteomes" id="UP000523007">
    <property type="component" value="Unassembled WGS sequence"/>
</dbReference>
<organism evidence="2 3">
    <name type="scientific">Lipingzhangella halophila</name>
    <dbReference type="NCBI Taxonomy" id="1783352"/>
    <lineage>
        <taxon>Bacteria</taxon>
        <taxon>Bacillati</taxon>
        <taxon>Actinomycetota</taxon>
        <taxon>Actinomycetes</taxon>
        <taxon>Streptosporangiales</taxon>
        <taxon>Nocardiopsidaceae</taxon>
        <taxon>Lipingzhangella</taxon>
    </lineage>
</organism>
<protein>
    <submittedName>
        <fullName evidence="2">ABC-type transport system involved in multi-copper enzyme maturation permease subunit</fullName>
    </submittedName>
</protein>
<name>A0A7W7W5S6_9ACTN</name>
<gene>
    <name evidence="2" type="ORF">F4561_006426</name>
</gene>
<evidence type="ECO:0000313" key="3">
    <source>
        <dbReference type="Proteomes" id="UP000523007"/>
    </source>
</evidence>